<dbReference type="InterPro" id="IPR007693">
    <property type="entry name" value="DNA_helicase_DnaB-like_N"/>
</dbReference>
<dbReference type="Pfam" id="PF00772">
    <property type="entry name" value="DnaB"/>
    <property type="match status" value="1"/>
</dbReference>
<dbReference type="Pfam" id="PF03796">
    <property type="entry name" value="DnaB_C"/>
    <property type="match status" value="1"/>
</dbReference>
<evidence type="ECO:0000256" key="10">
    <source>
        <dbReference type="ARBA" id="ARBA00048954"/>
    </source>
</evidence>
<comment type="catalytic activity">
    <reaction evidence="10 12">
        <text>ATP + H2O = ADP + phosphate + H(+)</text>
        <dbReference type="Rhea" id="RHEA:13065"/>
        <dbReference type="ChEBI" id="CHEBI:15377"/>
        <dbReference type="ChEBI" id="CHEBI:15378"/>
        <dbReference type="ChEBI" id="CHEBI:30616"/>
        <dbReference type="ChEBI" id="CHEBI:43474"/>
        <dbReference type="ChEBI" id="CHEBI:456216"/>
        <dbReference type="EC" id="5.6.2.3"/>
    </reaction>
</comment>
<dbReference type="SUPFAM" id="SSF48024">
    <property type="entry name" value="N-terminal domain of DnaB helicase"/>
    <property type="match status" value="1"/>
</dbReference>
<evidence type="ECO:0000256" key="8">
    <source>
        <dbReference type="ARBA" id="ARBA00023125"/>
    </source>
</evidence>
<comment type="similarity">
    <text evidence="1 12">Belongs to the helicase family. DnaB subfamily.</text>
</comment>
<dbReference type="InterPro" id="IPR007694">
    <property type="entry name" value="DNA_helicase_DnaB-like_C"/>
</dbReference>
<evidence type="ECO:0000313" key="15">
    <source>
        <dbReference type="Proteomes" id="UP000177515"/>
    </source>
</evidence>
<evidence type="ECO:0000256" key="5">
    <source>
        <dbReference type="ARBA" id="ARBA00022801"/>
    </source>
</evidence>
<evidence type="ECO:0000313" key="14">
    <source>
        <dbReference type="EMBL" id="AOZ10365.1"/>
    </source>
</evidence>
<evidence type="ECO:0000256" key="3">
    <source>
        <dbReference type="ARBA" id="ARBA00022705"/>
    </source>
</evidence>
<evidence type="ECO:0000256" key="7">
    <source>
        <dbReference type="ARBA" id="ARBA00022840"/>
    </source>
</evidence>
<dbReference type="Gene3D" id="1.10.860.10">
    <property type="entry name" value="DNAb Helicase, Chain A"/>
    <property type="match status" value="1"/>
</dbReference>
<proteinExistence type="inferred from homology"/>
<dbReference type="SMART" id="SM00382">
    <property type="entry name" value="AAA"/>
    <property type="match status" value="1"/>
</dbReference>
<keyword evidence="3 12" id="KW-0235">DNA replication</keyword>
<dbReference type="InterPro" id="IPR003593">
    <property type="entry name" value="AAA+_ATPase"/>
</dbReference>
<dbReference type="EC" id="5.6.2.3" evidence="11 12"/>
<gene>
    <name evidence="14" type="ORF">BKK80_32785</name>
</gene>
<organism evidence="14 15">
    <name type="scientific">Cupriavidus malaysiensis</name>
    <dbReference type="NCBI Taxonomy" id="367825"/>
    <lineage>
        <taxon>Bacteria</taxon>
        <taxon>Pseudomonadati</taxon>
        <taxon>Pseudomonadota</taxon>
        <taxon>Betaproteobacteria</taxon>
        <taxon>Burkholderiales</taxon>
        <taxon>Burkholderiaceae</taxon>
        <taxon>Cupriavidus</taxon>
    </lineage>
</organism>
<dbReference type="EMBL" id="CP017755">
    <property type="protein sequence ID" value="AOZ10365.1"/>
    <property type="molecule type" value="Genomic_DNA"/>
</dbReference>
<dbReference type="NCBIfam" id="TIGR00665">
    <property type="entry name" value="DnaB"/>
    <property type="match status" value="1"/>
</dbReference>
<name>A0ABM6FER0_9BURK</name>
<feature type="domain" description="SF4 helicase" evidence="13">
    <location>
        <begin position="181"/>
        <end position="445"/>
    </location>
</feature>
<evidence type="ECO:0000256" key="6">
    <source>
        <dbReference type="ARBA" id="ARBA00022806"/>
    </source>
</evidence>
<accession>A0ABM6FER0</accession>
<dbReference type="RefSeq" id="WP_071072852.1">
    <property type="nucleotide sequence ID" value="NZ_CP017755.1"/>
</dbReference>
<dbReference type="CDD" id="cd00984">
    <property type="entry name" value="DnaB_C"/>
    <property type="match status" value="1"/>
</dbReference>
<dbReference type="GO" id="GO:0004386">
    <property type="term" value="F:helicase activity"/>
    <property type="evidence" value="ECO:0007669"/>
    <property type="project" value="UniProtKB-KW"/>
</dbReference>
<evidence type="ECO:0000256" key="11">
    <source>
        <dbReference type="NCBIfam" id="TIGR00665"/>
    </source>
</evidence>
<dbReference type="PROSITE" id="PS51199">
    <property type="entry name" value="SF4_HELICASE"/>
    <property type="match status" value="1"/>
</dbReference>
<keyword evidence="2 12" id="KW-0639">Primosome</keyword>
<evidence type="ECO:0000259" key="13">
    <source>
        <dbReference type="PROSITE" id="PS51199"/>
    </source>
</evidence>
<protein>
    <recommendedName>
        <fullName evidence="11 12">Replicative DNA helicase</fullName>
        <ecNumber evidence="11 12">5.6.2.3</ecNumber>
    </recommendedName>
</protein>
<dbReference type="InterPro" id="IPR007692">
    <property type="entry name" value="DNA_helicase_DnaB"/>
</dbReference>
<keyword evidence="8 12" id="KW-0238">DNA-binding</keyword>
<dbReference type="Gene3D" id="3.40.50.300">
    <property type="entry name" value="P-loop containing nucleotide triphosphate hydrolases"/>
    <property type="match status" value="1"/>
</dbReference>
<dbReference type="SUPFAM" id="SSF52540">
    <property type="entry name" value="P-loop containing nucleoside triphosphate hydrolases"/>
    <property type="match status" value="1"/>
</dbReference>
<keyword evidence="9" id="KW-0413">Isomerase</keyword>
<dbReference type="InterPro" id="IPR036185">
    <property type="entry name" value="DNA_heli_DnaB-like_N_sf"/>
</dbReference>
<keyword evidence="4 12" id="KW-0547">Nucleotide-binding</keyword>
<keyword evidence="5 12" id="KW-0378">Hydrolase</keyword>
<keyword evidence="15" id="KW-1185">Reference proteome</keyword>
<dbReference type="InterPro" id="IPR027417">
    <property type="entry name" value="P-loop_NTPase"/>
</dbReference>
<dbReference type="PANTHER" id="PTHR30153">
    <property type="entry name" value="REPLICATIVE DNA HELICASE DNAB"/>
    <property type="match status" value="1"/>
</dbReference>
<dbReference type="Proteomes" id="UP000177515">
    <property type="component" value="Chromosome 2"/>
</dbReference>
<evidence type="ECO:0000256" key="2">
    <source>
        <dbReference type="ARBA" id="ARBA00022515"/>
    </source>
</evidence>
<comment type="function">
    <text evidence="12">The main replicative DNA helicase, it participates in initiation and elongation during chromosome replication. Travels ahead of the DNA replisome, separating dsDNA into templates for DNA synthesis. A processive ATP-dependent 5'-3' DNA helicase it has DNA-dependent ATPase activity.</text>
</comment>
<evidence type="ECO:0000256" key="9">
    <source>
        <dbReference type="ARBA" id="ARBA00023235"/>
    </source>
</evidence>
<dbReference type="InterPro" id="IPR016136">
    <property type="entry name" value="DNA_helicase_N/primase_C"/>
</dbReference>
<evidence type="ECO:0000256" key="12">
    <source>
        <dbReference type="RuleBase" id="RU362085"/>
    </source>
</evidence>
<dbReference type="PANTHER" id="PTHR30153:SF2">
    <property type="entry name" value="REPLICATIVE DNA HELICASE"/>
    <property type="match status" value="1"/>
</dbReference>
<keyword evidence="7 12" id="KW-0067">ATP-binding</keyword>
<evidence type="ECO:0000256" key="1">
    <source>
        <dbReference type="ARBA" id="ARBA00008428"/>
    </source>
</evidence>
<keyword evidence="6 12" id="KW-0347">Helicase</keyword>
<reference evidence="14 15" key="1">
    <citation type="submission" date="2016-10" db="EMBL/GenBank/DDBJ databases">
        <title>Complete genome sequences of three Cupriavidus strains isolated from various Malaysian environments.</title>
        <authorList>
            <person name="Abdullah A.A.-A."/>
            <person name="Shafie N.A.H."/>
            <person name="Lau N.S."/>
        </authorList>
    </citation>
    <scope>NUCLEOTIDE SEQUENCE [LARGE SCALE GENOMIC DNA]</scope>
    <source>
        <strain evidence="14 15">USMAA1020</strain>
    </source>
</reference>
<evidence type="ECO:0000256" key="4">
    <source>
        <dbReference type="ARBA" id="ARBA00022741"/>
    </source>
</evidence>
<sequence>MSARDVGLAAVTAGAVPHSIESEQAVLGGLLLDNDAIDRAGWLLPEHFYRADHAAIFRHIVALLADGVGADAVTVFERLAAHGLDAHAGGLAYLNALALQTPGSANIARYAATVRDRALKRQLLAVASDLPALVAGGEPARAVLDRVQARLEALAQERTMARPVRASEEFDACLGALREQAAGAHQALATGFRALDTKLGGGLRAGELVIVAGRPAMGKTAFALNVACHAARGHSVLVLSLEMPKAQLHQRNLAMLAEVPLPRLRQPEQLGDEDWRRLAAARSRVAELGLFLDDQPALSLADVRAKARMVRRRHGLDLLVIDYLGLMSGGASENRSQEVGSYSRGLKALAKELGIPVIALAQLNRSLESRANKRPLMGDLRDSGELEQDADIILLLYRDEVYHPESPARGMCEVLVEKQRQGETGSVPLAYHGETTRFLDAPAGYRAPAPRPARAIREDL</sequence>